<dbReference type="Pfam" id="PF00227">
    <property type="entry name" value="Proteasome"/>
    <property type="match status" value="1"/>
</dbReference>
<comment type="similarity">
    <text evidence="11">Belongs to the 5'-3' exonuclease family.</text>
</comment>
<sequence>MGVPKFFRWLSERYPLINQRCYVPSTESDTLQDQDQDQDQDKEDSSSNNPNDKKLTKKAKNGNKKKKSNKSLKTADKAKAKANSSRVSSQSQSQSQSNLSILINENDLLKDSTLAPQVDRLYIDTNGIIHGCSHNNSSSNDDQEDTTSTTTSTSSSLTNNSNSSNGIQNQEIFDNISTYLDRIVRDVVKPKELVYIAIDGVAPRAKLNQQRSRRYRNTTGNEIEQTVYEAHLDKIQQEKLFTNTQSSSSSSSSSSVTEIQPGRFAGKFETHVTNNNKTHTDSDTDSDNDTDHHSTTTTESTTPHVTRKFHSNQITPGTPFFQECTQHLEAYIQDRLQNDPAWQHLTVIFSGPNVPGEGEHKIMDFIRRQRTRNDYNPNIRHCIQGQDGDLIMLGLLTHEPNLTLLREQVDFVAERREAVAALGMHGYVHNPNFEFLHMNVLRDYLSFDFETSNVVPDSPFDLERTIDDFVFMTFFVGNDFLPAMPALDIADEAFDLLWYNYREHRQRWYEESLKTGVSPYLTEAGNIVSGARLEAFLTQVGSFENAYYYNRKEEEEARLKGIRKADRKYGYNTLPSDDILQSKEDADRAKFREMMLAKQKQDGGGSFAPVLSSFSSPSTTTTTMKEEFQPEQQQYQLDSGLTRRLGDLLQQSVTSLHGGSDDNDNGGDDTAPDVVFDDQDVKGRYYYDKFQFTPFDADKHRALRKAYVEGLVWNLKYYYEGCVSWSWYYPYHYGPMLSDLVDIDDLLQEISFDGKLGEPLRPFEQLLSCMPPSQAHFLPKPFRRLMTSPTSNILDFYPQTFTVDMNGKRWPWEAVVLLPFIDTDRLLAETEPIAQHELTPEEQALSQVGEAVVMKTNLSSRQGLVDKNAPNQVQIEPLESSEWRCATSGFQPEVKSGAEVPLPGYPTLRSAPIRSLWRRRNGTNVFGFPTRYKTAVLEHSHAMPKLPPVESLGESLIGTTVWINYPHLTEAFVTAVSNKDRSVRGQDATVTKFNRKEKLAWTVRVDELVEIFRRGQGVTGTGGLSVSPEQNILLCVRPLQGLREMPDGTQAKVFAKNEIEVPIVATLWAPVQPDPRLINAPALLERDPYRFHERQSTGKKKEGKWQGQAKDSLLKRVDASASDSDGESVQVFKRIRKKLLPDNDPVDLLAPVPDWKKSAGEMAPPIDTTASAGLKTALPSNGKKSTSGNEPRNVEVGKSSRLLPVESSNVLKVMNGESSHSNDEGHAPLSGEPRDKIAAETSFDLFPSTSSHEDVWKPIVAEDDEEPSSLASAEAPLAARTANGCVNNMSRRERNGAGAKETAKSVDHLLHDINGTEANQNAQLWKGLDPERQTKAARKFSTTPYMDQRGLPGKTGTRRFTTAAAVTTTEAAKSRQRFSQPMGRGRGRLAVLGLAATAASFFAAGANAIDHGLATRLSSRRFGISTGFSAFAITRTDPWLSVRGGENLPIRDPYTSAYTGNGDDDVDEQSISKVPPLEFAHGTTTLSFVFQGGAIVAVDSRASMGNFVSSKTTQKVLPINTHMLGTMAGGAADCSVLIRELRSQAMLHELETGKRISTARVSSILARTLYENRGHGLSVGTMIVGYDDNGDDKKSNATSLPNIYYVDDTGIRLHGNLFSAGSGSTFAYAILDTEHHHDLTEDEAVQLGIKAIRYATLRDAFSGGFINVYVVTSDGWKKVFTEDVAVTATLEQPTANIDDGGAANIDDGGDDEKNPQSN</sequence>
<feature type="compositionally biased region" description="Basic and acidic residues" evidence="13">
    <location>
        <begin position="1092"/>
        <end position="1104"/>
    </location>
</feature>
<dbReference type="PRINTS" id="PR00141">
    <property type="entry name" value="PROTEASOME"/>
</dbReference>
<comment type="caution">
    <text evidence="17">The sequence shown here is derived from an EMBL/GenBank/DDBJ whole genome shotgun (WGS) entry which is preliminary data.</text>
</comment>
<dbReference type="InterPro" id="IPR016050">
    <property type="entry name" value="Proteasome_bsu_CS"/>
</dbReference>
<name>A0A9N8HGV4_9STRA</name>
<evidence type="ECO:0000256" key="8">
    <source>
        <dbReference type="ARBA" id="ARBA00022801"/>
    </source>
</evidence>
<evidence type="ECO:0000256" key="9">
    <source>
        <dbReference type="ARBA" id="ARBA00022839"/>
    </source>
</evidence>
<feature type="compositionally biased region" description="Acidic residues" evidence="13">
    <location>
        <begin position="661"/>
        <end position="673"/>
    </location>
</feature>
<feature type="region of interest" description="Disordered" evidence="13">
    <location>
        <begin position="25"/>
        <end position="97"/>
    </location>
</feature>
<keyword evidence="18" id="KW-1185">Reference proteome</keyword>
<dbReference type="GO" id="GO:0005839">
    <property type="term" value="C:proteasome core complex"/>
    <property type="evidence" value="ECO:0007669"/>
    <property type="project" value="InterPro"/>
</dbReference>
<dbReference type="InterPro" id="IPR040992">
    <property type="entry name" value="XRN1_D1"/>
</dbReference>
<comment type="catalytic activity">
    <reaction evidence="1">
        <text>Cleavage of peptide bonds with very broad specificity.</text>
        <dbReference type="EC" id="3.4.25.1"/>
    </reaction>
</comment>
<keyword evidence="10" id="KW-0647">Proteasome</keyword>
<evidence type="ECO:0000259" key="15">
    <source>
        <dbReference type="Pfam" id="PF17846"/>
    </source>
</evidence>
<evidence type="ECO:0000256" key="5">
    <source>
        <dbReference type="ARBA" id="ARBA00022670"/>
    </source>
</evidence>
<feature type="region of interest" description="Disordered" evidence="13">
    <location>
        <begin position="1146"/>
        <end position="1207"/>
    </location>
</feature>
<dbReference type="EC" id="3.4.25.1" evidence="3"/>
<evidence type="ECO:0000256" key="11">
    <source>
        <dbReference type="ARBA" id="ARBA00038299"/>
    </source>
</evidence>
<dbReference type="Pfam" id="PF03159">
    <property type="entry name" value="XRN_N"/>
    <property type="match status" value="1"/>
</dbReference>
<feature type="compositionally biased region" description="Basic residues" evidence="13">
    <location>
        <begin position="55"/>
        <end position="70"/>
    </location>
</feature>
<feature type="region of interest" description="Disordered" evidence="13">
    <location>
        <begin position="1092"/>
        <end position="1111"/>
    </location>
</feature>
<feature type="compositionally biased region" description="Polar residues" evidence="13">
    <location>
        <begin position="1178"/>
        <end position="1190"/>
    </location>
</feature>
<feature type="compositionally biased region" description="Low complexity" evidence="13">
    <location>
        <begin position="1696"/>
        <end position="1706"/>
    </location>
</feature>
<dbReference type="Proteomes" id="UP001153069">
    <property type="component" value="Unassembled WGS sequence"/>
</dbReference>
<comment type="subcellular location">
    <subcellularLocation>
        <location evidence="2">Nucleus</location>
    </subcellularLocation>
</comment>
<organism evidence="17 18">
    <name type="scientific">Seminavis robusta</name>
    <dbReference type="NCBI Taxonomy" id="568900"/>
    <lineage>
        <taxon>Eukaryota</taxon>
        <taxon>Sar</taxon>
        <taxon>Stramenopiles</taxon>
        <taxon>Ochrophyta</taxon>
        <taxon>Bacillariophyta</taxon>
        <taxon>Bacillariophyceae</taxon>
        <taxon>Bacillariophycidae</taxon>
        <taxon>Naviculales</taxon>
        <taxon>Naviculaceae</taxon>
        <taxon>Seminavis</taxon>
    </lineage>
</organism>
<dbReference type="PROSITE" id="PS51476">
    <property type="entry name" value="PROTEASOME_BETA_2"/>
    <property type="match status" value="1"/>
</dbReference>
<dbReference type="InterPro" id="IPR000243">
    <property type="entry name" value="Pept_T1A_subB"/>
</dbReference>
<feature type="region of interest" description="Disordered" evidence="13">
    <location>
        <begin position="264"/>
        <end position="310"/>
    </location>
</feature>
<dbReference type="CDD" id="cd18673">
    <property type="entry name" value="PIN_XRN1-2-like"/>
    <property type="match status" value="1"/>
</dbReference>
<evidence type="ECO:0000313" key="18">
    <source>
        <dbReference type="Proteomes" id="UP001153069"/>
    </source>
</evidence>
<dbReference type="InterPro" id="IPR029055">
    <property type="entry name" value="Ntn_hydrolases_N"/>
</dbReference>
<dbReference type="GO" id="GO:0051603">
    <property type="term" value="P:proteolysis involved in protein catabolic process"/>
    <property type="evidence" value="ECO:0007669"/>
    <property type="project" value="InterPro"/>
</dbReference>
<feature type="compositionally biased region" description="Acidic residues" evidence="13">
    <location>
        <begin position="30"/>
        <end position="42"/>
    </location>
</feature>
<dbReference type="Gene3D" id="2.170.260.40">
    <property type="match status" value="1"/>
</dbReference>
<dbReference type="InterPro" id="IPR041412">
    <property type="entry name" value="Xrn1_helical"/>
</dbReference>
<dbReference type="Gene3D" id="3.60.20.10">
    <property type="entry name" value="Glutamine Phosphoribosylpyrophosphate, subunit 1, domain 1"/>
    <property type="match status" value="1"/>
</dbReference>
<dbReference type="SUPFAM" id="SSF56235">
    <property type="entry name" value="N-terminal nucleophile aminohydrolases (Ntn hydrolases)"/>
    <property type="match status" value="1"/>
</dbReference>
<feature type="compositionally biased region" description="Low complexity" evidence="13">
    <location>
        <begin position="295"/>
        <end position="304"/>
    </location>
</feature>
<evidence type="ECO:0000256" key="2">
    <source>
        <dbReference type="ARBA" id="ARBA00004123"/>
    </source>
</evidence>
<dbReference type="OrthoDB" id="28245at2759"/>
<keyword evidence="7" id="KW-0540">Nuclease</keyword>
<dbReference type="Pfam" id="PF17846">
    <property type="entry name" value="XRN_M"/>
    <property type="match status" value="1"/>
</dbReference>
<dbReference type="Gene3D" id="1.25.40.1050">
    <property type="match status" value="1"/>
</dbReference>
<feature type="compositionally biased region" description="Low complexity" evidence="13">
    <location>
        <begin position="134"/>
        <end position="165"/>
    </location>
</feature>
<dbReference type="GO" id="GO:0000956">
    <property type="term" value="P:nuclear-transcribed mRNA catabolic process"/>
    <property type="evidence" value="ECO:0007669"/>
    <property type="project" value="TreeGrafter"/>
</dbReference>
<dbReference type="GO" id="GO:0003723">
    <property type="term" value="F:RNA binding"/>
    <property type="evidence" value="ECO:0007669"/>
    <property type="project" value="TreeGrafter"/>
</dbReference>
<dbReference type="PANTHER" id="PTHR12341:SF7">
    <property type="entry name" value="5'-3' EXORIBONUCLEASE 1"/>
    <property type="match status" value="1"/>
</dbReference>
<dbReference type="InterPro" id="IPR001353">
    <property type="entry name" value="Proteasome_sua/b"/>
</dbReference>
<feature type="domain" description="5'-3' exoribonuclease 1 D1" evidence="16">
    <location>
        <begin position="889"/>
        <end position="1067"/>
    </location>
</feature>
<evidence type="ECO:0000256" key="6">
    <source>
        <dbReference type="ARBA" id="ARBA00022698"/>
    </source>
</evidence>
<evidence type="ECO:0000256" key="4">
    <source>
        <dbReference type="ARBA" id="ARBA00022490"/>
    </source>
</evidence>
<keyword evidence="5" id="KW-0645">Protease</keyword>
<evidence type="ECO:0000256" key="13">
    <source>
        <dbReference type="SAM" id="MobiDB-lite"/>
    </source>
</evidence>
<evidence type="ECO:0000256" key="7">
    <source>
        <dbReference type="ARBA" id="ARBA00022722"/>
    </source>
</evidence>
<accession>A0A9N8HGV4</accession>
<evidence type="ECO:0000256" key="10">
    <source>
        <dbReference type="ARBA" id="ARBA00022942"/>
    </source>
</evidence>
<reference evidence="17" key="1">
    <citation type="submission" date="2020-06" db="EMBL/GenBank/DDBJ databases">
        <authorList>
            <consortium name="Plant Systems Biology data submission"/>
        </authorList>
    </citation>
    <scope>NUCLEOTIDE SEQUENCE</scope>
    <source>
        <strain evidence="17">D6</strain>
    </source>
</reference>
<dbReference type="GO" id="GO:0005634">
    <property type="term" value="C:nucleus"/>
    <property type="evidence" value="ECO:0007669"/>
    <property type="project" value="UniProtKB-SubCell"/>
</dbReference>
<feature type="region of interest" description="Disordered" evidence="13">
    <location>
        <begin position="654"/>
        <end position="673"/>
    </location>
</feature>
<dbReference type="InterPro" id="IPR023333">
    <property type="entry name" value="Proteasome_suB-type"/>
</dbReference>
<keyword evidence="9" id="KW-0269">Exonuclease</keyword>
<feature type="region of interest" description="Disordered" evidence="13">
    <location>
        <begin position="1696"/>
        <end position="1718"/>
    </location>
</feature>
<dbReference type="InterPro" id="IPR004859">
    <property type="entry name" value="Xrn1_N"/>
</dbReference>
<dbReference type="PROSITE" id="PS00854">
    <property type="entry name" value="PROTEASOME_BETA_1"/>
    <property type="match status" value="1"/>
</dbReference>
<gene>
    <name evidence="17" type="ORF">SEMRO_662_G183380.1</name>
</gene>
<dbReference type="EMBL" id="CAICTM010000661">
    <property type="protein sequence ID" value="CAB9514583.1"/>
    <property type="molecule type" value="Genomic_DNA"/>
</dbReference>
<evidence type="ECO:0000256" key="1">
    <source>
        <dbReference type="ARBA" id="ARBA00001198"/>
    </source>
</evidence>
<dbReference type="GO" id="GO:0004298">
    <property type="term" value="F:threonine-type endopeptidase activity"/>
    <property type="evidence" value="ECO:0007669"/>
    <property type="project" value="UniProtKB-KW"/>
</dbReference>
<feature type="active site" description="Nucleophile" evidence="12">
    <location>
        <position position="1483"/>
    </location>
</feature>
<keyword evidence="4" id="KW-0963">Cytoplasm</keyword>
<evidence type="ECO:0000259" key="14">
    <source>
        <dbReference type="Pfam" id="PF03159"/>
    </source>
</evidence>
<dbReference type="Pfam" id="PF18332">
    <property type="entry name" value="XRN1_D1"/>
    <property type="match status" value="1"/>
</dbReference>
<keyword evidence="8" id="KW-0378">Hydrolase</keyword>
<feature type="compositionally biased region" description="Low complexity" evidence="13">
    <location>
        <begin position="84"/>
        <end position="97"/>
    </location>
</feature>
<evidence type="ECO:0000256" key="3">
    <source>
        <dbReference type="ARBA" id="ARBA00012039"/>
    </source>
</evidence>
<feature type="domain" description="Xrn1 N-terminal" evidence="14">
    <location>
        <begin position="1"/>
        <end position="408"/>
    </location>
</feature>
<dbReference type="InterPro" id="IPR047007">
    <property type="entry name" value="XRN1_D1_sf"/>
</dbReference>
<keyword evidence="6" id="KW-0888">Threonine protease</keyword>
<proteinExistence type="inferred from homology"/>
<feature type="region of interest" description="Disordered" evidence="13">
    <location>
        <begin position="134"/>
        <end position="168"/>
    </location>
</feature>
<evidence type="ECO:0000259" key="16">
    <source>
        <dbReference type="Pfam" id="PF18332"/>
    </source>
</evidence>
<feature type="domain" description="Xrn1 helical" evidence="15">
    <location>
        <begin position="460"/>
        <end position="853"/>
    </location>
</feature>
<dbReference type="PANTHER" id="PTHR12341">
    <property type="entry name" value="5'-&gt;3' EXORIBONUCLEASE"/>
    <property type="match status" value="1"/>
</dbReference>
<dbReference type="GO" id="GO:0004534">
    <property type="term" value="F:5'-3' RNA exonuclease activity"/>
    <property type="evidence" value="ECO:0007669"/>
    <property type="project" value="TreeGrafter"/>
</dbReference>
<dbReference type="InterPro" id="IPR027073">
    <property type="entry name" value="5_3_exoribonuclease"/>
</dbReference>
<dbReference type="Gene3D" id="3.40.50.12390">
    <property type="match status" value="2"/>
</dbReference>
<evidence type="ECO:0000256" key="12">
    <source>
        <dbReference type="PIRSR" id="PIRSR600243-1"/>
    </source>
</evidence>
<protein>
    <recommendedName>
        <fullName evidence="3">proteasome endopeptidase complex</fullName>
        <ecNumber evidence="3">3.4.25.1</ecNumber>
    </recommendedName>
</protein>
<evidence type="ECO:0000313" key="17">
    <source>
        <dbReference type="EMBL" id="CAB9514583.1"/>
    </source>
</evidence>